<dbReference type="AlphaFoldDB" id="A0A7J8RI09"/>
<accession>A0A7J8RI09</accession>
<comment type="caution">
    <text evidence="2">The sequence shown here is derived from an EMBL/GenBank/DDBJ whole genome shotgun (WGS) entry which is preliminary data.</text>
</comment>
<protein>
    <submittedName>
        <fullName evidence="2">Uncharacterized protein</fullName>
    </submittedName>
</protein>
<evidence type="ECO:0000256" key="1">
    <source>
        <dbReference type="SAM" id="MobiDB-lite"/>
    </source>
</evidence>
<dbReference type="Proteomes" id="UP000593561">
    <property type="component" value="Unassembled WGS sequence"/>
</dbReference>
<evidence type="ECO:0000313" key="2">
    <source>
        <dbReference type="EMBL" id="MBA0613180.1"/>
    </source>
</evidence>
<sequence>MSLHGIIHASFKYLGHSVSTIFDLNTFREDSIIRHGVENIGIIARMSEDTQSREGDCQITSFDSSMPHIVRMDCRRNHKDKLKGIWKSWDEAKKHDFETRPKILEEIGRDMNQVGSNLELAIRNLFQPFPFGNVYPVAPKKRSKISMSAQFKGKRKVSDDVAELTEKIHDLEMHLRGRNEEERACNETSGGGSGTLSKVHEAHEEEEEEQQIEICPMAIGSIRIFFKDMPHELINDPNDIFESNSHNYVHYNDHGMEEEEVVPEEFLRLFEQEKKLIELHLEGID</sequence>
<dbReference type="EMBL" id="JABFAC010000005">
    <property type="protein sequence ID" value="MBA0613180.1"/>
    <property type="molecule type" value="Genomic_DNA"/>
</dbReference>
<keyword evidence="3" id="KW-1185">Reference proteome</keyword>
<organism evidence="2 3">
    <name type="scientific">Gossypium davidsonii</name>
    <name type="common">Davidson's cotton</name>
    <name type="synonym">Gossypium klotzschianum subsp. davidsonii</name>
    <dbReference type="NCBI Taxonomy" id="34287"/>
    <lineage>
        <taxon>Eukaryota</taxon>
        <taxon>Viridiplantae</taxon>
        <taxon>Streptophyta</taxon>
        <taxon>Embryophyta</taxon>
        <taxon>Tracheophyta</taxon>
        <taxon>Spermatophyta</taxon>
        <taxon>Magnoliopsida</taxon>
        <taxon>eudicotyledons</taxon>
        <taxon>Gunneridae</taxon>
        <taxon>Pentapetalae</taxon>
        <taxon>rosids</taxon>
        <taxon>malvids</taxon>
        <taxon>Malvales</taxon>
        <taxon>Malvaceae</taxon>
        <taxon>Malvoideae</taxon>
        <taxon>Gossypium</taxon>
    </lineage>
</organism>
<gene>
    <name evidence="2" type="ORF">Godav_013672</name>
</gene>
<evidence type="ECO:0000313" key="3">
    <source>
        <dbReference type="Proteomes" id="UP000593561"/>
    </source>
</evidence>
<name>A0A7J8RI09_GOSDV</name>
<reference evidence="2 3" key="1">
    <citation type="journal article" date="2019" name="Genome Biol. Evol.">
        <title>Insights into the evolution of the New World diploid cottons (Gossypium, subgenus Houzingenia) based on genome sequencing.</title>
        <authorList>
            <person name="Grover C.E."/>
            <person name="Arick M.A. 2nd"/>
            <person name="Thrash A."/>
            <person name="Conover J.L."/>
            <person name="Sanders W.S."/>
            <person name="Peterson D.G."/>
            <person name="Frelichowski J.E."/>
            <person name="Scheffler J.A."/>
            <person name="Scheffler B.E."/>
            <person name="Wendel J.F."/>
        </authorList>
    </citation>
    <scope>NUCLEOTIDE SEQUENCE [LARGE SCALE GENOMIC DNA]</scope>
    <source>
        <strain evidence="2">27</strain>
        <tissue evidence="2">Leaf</tissue>
    </source>
</reference>
<proteinExistence type="predicted"/>
<feature type="region of interest" description="Disordered" evidence="1">
    <location>
        <begin position="177"/>
        <end position="211"/>
    </location>
</feature>